<gene>
    <name evidence="2" type="ORF">P174DRAFT_50328</name>
</gene>
<keyword evidence="3" id="KW-1185">Reference proteome</keyword>
<dbReference type="GeneID" id="36538486"/>
<name>A0A2I1CPI4_ASPN1</name>
<sequence length="83" mass="9421">MKRLCGMFDKDGCRRLDIRNHVTAIFPESGNSDSGQHLRRSVPGRRTYDQSVKTSSTTVSAPQIFWTPSAMLPWADLRLARKL</sequence>
<dbReference type="OrthoDB" id="4227485at2759"/>
<dbReference type="RefSeq" id="XP_024688124.1">
    <property type="nucleotide sequence ID" value="XM_024831149.1"/>
</dbReference>
<dbReference type="EMBL" id="MSZS01000001">
    <property type="protein sequence ID" value="PKX99529.1"/>
    <property type="molecule type" value="Genomic_DNA"/>
</dbReference>
<evidence type="ECO:0000313" key="2">
    <source>
        <dbReference type="EMBL" id="PKX99529.1"/>
    </source>
</evidence>
<accession>A0A2I1CPI4</accession>
<dbReference type="VEuPathDB" id="FungiDB:P174DRAFT_50328"/>
<dbReference type="Proteomes" id="UP000234474">
    <property type="component" value="Unassembled WGS sequence"/>
</dbReference>
<organism evidence="2 3">
    <name type="scientific">Aspergillus novofumigatus (strain IBT 16806)</name>
    <dbReference type="NCBI Taxonomy" id="1392255"/>
    <lineage>
        <taxon>Eukaryota</taxon>
        <taxon>Fungi</taxon>
        <taxon>Dikarya</taxon>
        <taxon>Ascomycota</taxon>
        <taxon>Pezizomycotina</taxon>
        <taxon>Eurotiomycetes</taxon>
        <taxon>Eurotiomycetidae</taxon>
        <taxon>Eurotiales</taxon>
        <taxon>Aspergillaceae</taxon>
        <taxon>Aspergillus</taxon>
        <taxon>Aspergillus subgen. Fumigati</taxon>
    </lineage>
</organism>
<dbReference type="AlphaFoldDB" id="A0A2I1CPI4"/>
<protein>
    <submittedName>
        <fullName evidence="2">Uncharacterized protein</fullName>
    </submittedName>
</protein>
<proteinExistence type="predicted"/>
<evidence type="ECO:0000256" key="1">
    <source>
        <dbReference type="SAM" id="MobiDB-lite"/>
    </source>
</evidence>
<reference evidence="3" key="1">
    <citation type="journal article" date="2018" name="Proc. Natl. Acad. Sci. U.S.A.">
        <title>Linking secondary metabolites to gene clusters through genome sequencing of six diverse Aspergillus species.</title>
        <authorList>
            <person name="Kaerboelling I."/>
            <person name="Vesth T.C."/>
            <person name="Frisvad J.C."/>
            <person name="Nybo J.L."/>
            <person name="Theobald S."/>
            <person name="Kuo A."/>
            <person name="Bowyer P."/>
            <person name="Matsuda Y."/>
            <person name="Mondo S."/>
            <person name="Lyhne E.K."/>
            <person name="Kogle M.E."/>
            <person name="Clum A."/>
            <person name="Lipzen A."/>
            <person name="Salamov A."/>
            <person name="Ngan C.Y."/>
            <person name="Daum C."/>
            <person name="Chiniquy J."/>
            <person name="Barry K."/>
            <person name="LaButti K."/>
            <person name="Haridas S."/>
            <person name="Simmons B.A."/>
            <person name="Magnuson J.K."/>
            <person name="Mortensen U.H."/>
            <person name="Larsen T.O."/>
            <person name="Grigoriev I.V."/>
            <person name="Baker S.E."/>
            <person name="Andersen M.R."/>
        </authorList>
    </citation>
    <scope>NUCLEOTIDE SEQUENCE [LARGE SCALE GENOMIC DNA]</scope>
    <source>
        <strain evidence="3">IBT 16806</strain>
    </source>
</reference>
<feature type="region of interest" description="Disordered" evidence="1">
    <location>
        <begin position="28"/>
        <end position="56"/>
    </location>
</feature>
<comment type="caution">
    <text evidence="2">The sequence shown here is derived from an EMBL/GenBank/DDBJ whole genome shotgun (WGS) entry which is preliminary data.</text>
</comment>
<evidence type="ECO:0000313" key="3">
    <source>
        <dbReference type="Proteomes" id="UP000234474"/>
    </source>
</evidence>